<dbReference type="InterPro" id="IPR011051">
    <property type="entry name" value="RmlC_Cupin_sf"/>
</dbReference>
<dbReference type="InterPro" id="IPR031723">
    <property type="entry name" value="DMSP_lyase"/>
</dbReference>
<reference evidence="2" key="1">
    <citation type="submission" date="2009-09" db="EMBL/GenBank/DDBJ databases">
        <title>The complete chromosome of Desulfohalobium retbaense DSM 5692.</title>
        <authorList>
            <consortium name="US DOE Joint Genome Institute (JGI-PGF)"/>
            <person name="Lucas S."/>
            <person name="Copeland A."/>
            <person name="Lapidus A."/>
            <person name="Glavina del Rio T."/>
            <person name="Dalin E."/>
            <person name="Tice H."/>
            <person name="Bruce D."/>
            <person name="Goodwin L."/>
            <person name="Pitluck S."/>
            <person name="Kyrpides N."/>
            <person name="Mavromatis K."/>
            <person name="Ivanova N."/>
            <person name="Mikhailova N."/>
            <person name="Munk A.C."/>
            <person name="Brettin T."/>
            <person name="Detter J.C."/>
            <person name="Han C."/>
            <person name="Tapia R."/>
            <person name="Larimer F."/>
            <person name="Land M."/>
            <person name="Hauser L."/>
            <person name="Markowitz V."/>
            <person name="Cheng J.-F."/>
            <person name="Hugenholtz P."/>
            <person name="Woyke T."/>
            <person name="Wu D."/>
            <person name="Spring S."/>
            <person name="Klenk H.-P."/>
            <person name="Eisen J.A."/>
        </authorList>
    </citation>
    <scope>NUCLEOTIDE SEQUENCE [LARGE SCALE GENOMIC DNA]</scope>
    <source>
        <strain evidence="2">DSM 5692</strain>
    </source>
</reference>
<dbReference type="eggNOG" id="COG0662">
    <property type="taxonomic scope" value="Bacteria"/>
</dbReference>
<protein>
    <submittedName>
        <fullName evidence="1">Anti-ECFsigma factor, ChrR</fullName>
    </submittedName>
</protein>
<reference evidence="1 2" key="2">
    <citation type="journal article" date="2010" name="Stand. Genomic Sci.">
        <title>Complete genome sequence of Desulfohalobium retbaense type strain (HR(100)).</title>
        <authorList>
            <person name="Spring S."/>
            <person name="Nolan M."/>
            <person name="Lapidus A."/>
            <person name="Glavina Del Rio T."/>
            <person name="Copeland A."/>
            <person name="Tice H."/>
            <person name="Cheng J.F."/>
            <person name="Lucas S."/>
            <person name="Land M."/>
            <person name="Chen F."/>
            <person name="Bruce D."/>
            <person name="Goodwin L."/>
            <person name="Pitluck S."/>
            <person name="Ivanova N."/>
            <person name="Mavromatis K."/>
            <person name="Mikhailova N."/>
            <person name="Pati A."/>
            <person name="Chen A."/>
            <person name="Palaniappan K."/>
            <person name="Hauser L."/>
            <person name="Chang Y.J."/>
            <person name="Jeffries C.D."/>
            <person name="Munk C."/>
            <person name="Kiss H."/>
            <person name="Chain P."/>
            <person name="Han C."/>
            <person name="Brettin T."/>
            <person name="Detter J.C."/>
            <person name="Schuler E."/>
            <person name="Goker M."/>
            <person name="Rohde M."/>
            <person name="Bristow J."/>
            <person name="Eisen J.A."/>
            <person name="Markowitz V."/>
            <person name="Hugenholtz P."/>
            <person name="Kyrpides N.C."/>
            <person name="Klenk H.P."/>
        </authorList>
    </citation>
    <scope>NUCLEOTIDE SEQUENCE [LARGE SCALE GENOMIC DNA]</scope>
    <source>
        <strain evidence="1 2">DSM 5692</strain>
    </source>
</reference>
<dbReference type="InterPro" id="IPR014710">
    <property type="entry name" value="RmlC-like_jellyroll"/>
</dbReference>
<accession>C8X2V8</accession>
<dbReference type="EMBL" id="CP001734">
    <property type="protein sequence ID" value="ACV68755.1"/>
    <property type="molecule type" value="Genomic_DNA"/>
</dbReference>
<evidence type="ECO:0000313" key="2">
    <source>
        <dbReference type="Proteomes" id="UP000001052"/>
    </source>
</evidence>
<dbReference type="Proteomes" id="UP000001052">
    <property type="component" value="Chromosome"/>
</dbReference>
<proteinExistence type="predicted"/>
<dbReference type="Gene3D" id="2.60.120.10">
    <property type="entry name" value="Jelly Rolls"/>
    <property type="match status" value="1"/>
</dbReference>
<dbReference type="KEGG" id="drt:Dret_1468"/>
<dbReference type="GO" id="GO:0047869">
    <property type="term" value="F:dimethylpropiothetin dethiomethylase activity"/>
    <property type="evidence" value="ECO:0007669"/>
    <property type="project" value="InterPro"/>
</dbReference>
<evidence type="ECO:0000313" key="1">
    <source>
        <dbReference type="EMBL" id="ACV68755.1"/>
    </source>
</evidence>
<dbReference type="SUPFAM" id="SSF51182">
    <property type="entry name" value="RmlC-like cupins"/>
    <property type="match status" value="1"/>
</dbReference>
<dbReference type="OrthoDB" id="5405980at2"/>
<keyword evidence="2" id="KW-1185">Reference proteome</keyword>
<gene>
    <name evidence="1" type="ordered locus">Dret_1468</name>
</gene>
<organism evidence="1 2">
    <name type="scientific">Desulfohalobium retbaense (strain ATCC 49708 / DSM 5692 / JCM 16813 / HR100)</name>
    <dbReference type="NCBI Taxonomy" id="485915"/>
    <lineage>
        <taxon>Bacteria</taxon>
        <taxon>Pseudomonadati</taxon>
        <taxon>Thermodesulfobacteriota</taxon>
        <taxon>Desulfovibrionia</taxon>
        <taxon>Desulfovibrionales</taxon>
        <taxon>Desulfohalobiaceae</taxon>
        <taxon>Desulfohalobium</taxon>
    </lineage>
</organism>
<sequence>MERGLRPRILEGCTMELSDAVNWYYLLREYYLLYRTLSAGGSKPIRRHKRDVRERISQTMHPKTPVVHREPAEKPVCAYLQRALDQAPAADRGVVTTLHSLRPHLHWEYGYQRLPAHLARKYAYAECVGPRGPVVSERLILGLVLLAPGTTYPTHAHQTITESYIGLSGAFSENDVGVFGPKSLILNPPGRRHRITVDSYEPCLLAFAWTGYSRDLDDPGMCFSPRTPQAL</sequence>
<dbReference type="STRING" id="485915.Dret_1468"/>
<name>C8X2V8_DESRD</name>
<dbReference type="Pfam" id="PF16867">
    <property type="entry name" value="DMSP_lyase"/>
    <property type="match status" value="1"/>
</dbReference>
<dbReference type="HOGENOM" id="CLU_102487_0_0_7"/>
<dbReference type="AlphaFoldDB" id="C8X2V8"/>